<accession>A0ABQ5AG60</accession>
<name>A0ABQ5AG60_9ASTR</name>
<proteinExistence type="predicted"/>
<dbReference type="PANTHER" id="PTHR31973:SF187">
    <property type="entry name" value="MUTATOR TRANSPOSASE MUDRA PROTEIN"/>
    <property type="match status" value="1"/>
</dbReference>
<dbReference type="PANTHER" id="PTHR31973">
    <property type="entry name" value="POLYPROTEIN, PUTATIVE-RELATED"/>
    <property type="match status" value="1"/>
</dbReference>
<evidence type="ECO:0000256" key="1">
    <source>
        <dbReference type="SAM" id="MobiDB-lite"/>
    </source>
</evidence>
<protein>
    <submittedName>
        <fullName evidence="2">Uncharacterized protein</fullName>
    </submittedName>
</protein>
<sequence length="490" mass="56026">MASLSSSSTYLIQFHHGGGKNGNVLDIYVSHTVFELHDAINVEQNDDSDSDLDGDYNIYEFDSESEESDTIRVDHLSDGEEEVYDARTRKPDLAPKKSEKYESPDQLKRPLAFYALANGYKLYYEVNNLRILLAKCCRDEKDKNYLFRLWASWMQNEKSFQIKKLNDKHACSRTYEYGTLITSNWIARNYTKKIMINPCTKVKEIIDLILKKYKCKGGGVRTRGGGVRTRGGGVRTRGGGSLGKQRSTNKDDHSGSSSSNKLRSINGKVVRQRGRGDGSKSRMYLGGIRTIGFGLQNSMGLPKHTCPPEITLEACIIHAQSESLSEIALTQSKPRHKDEEPRHEDEEQVQPKFLIKMPPRRTMNINDVYKRIMTRMEERLDQFVDQFANRMNDMMNQRRCKDRNGRRSKDEVLGNPFFEGDCSSSNEWGDYGVAGDDYEGSPVFDDDYEEAPVFDDDQFEEESMMVYDTDIEDVIEEEEGFVRKGGFGEE</sequence>
<dbReference type="EMBL" id="BQNB010012287">
    <property type="protein sequence ID" value="GJT01656.1"/>
    <property type="molecule type" value="Genomic_DNA"/>
</dbReference>
<reference evidence="2" key="2">
    <citation type="submission" date="2022-01" db="EMBL/GenBank/DDBJ databases">
        <authorList>
            <person name="Yamashiro T."/>
            <person name="Shiraishi A."/>
            <person name="Satake H."/>
            <person name="Nakayama K."/>
        </authorList>
    </citation>
    <scope>NUCLEOTIDE SEQUENCE</scope>
</reference>
<comment type="caution">
    <text evidence="2">The sequence shown here is derived from an EMBL/GenBank/DDBJ whole genome shotgun (WGS) entry which is preliminary data.</text>
</comment>
<evidence type="ECO:0000313" key="2">
    <source>
        <dbReference type="EMBL" id="GJT01656.1"/>
    </source>
</evidence>
<feature type="region of interest" description="Disordered" evidence="1">
    <location>
        <begin position="221"/>
        <end position="281"/>
    </location>
</feature>
<feature type="compositionally biased region" description="Gly residues" evidence="1">
    <location>
        <begin position="221"/>
        <end position="242"/>
    </location>
</feature>
<gene>
    <name evidence="2" type="ORF">Tco_0822825</name>
</gene>
<dbReference type="Proteomes" id="UP001151760">
    <property type="component" value="Unassembled WGS sequence"/>
</dbReference>
<organism evidence="2 3">
    <name type="scientific">Tanacetum coccineum</name>
    <dbReference type="NCBI Taxonomy" id="301880"/>
    <lineage>
        <taxon>Eukaryota</taxon>
        <taxon>Viridiplantae</taxon>
        <taxon>Streptophyta</taxon>
        <taxon>Embryophyta</taxon>
        <taxon>Tracheophyta</taxon>
        <taxon>Spermatophyta</taxon>
        <taxon>Magnoliopsida</taxon>
        <taxon>eudicotyledons</taxon>
        <taxon>Gunneridae</taxon>
        <taxon>Pentapetalae</taxon>
        <taxon>asterids</taxon>
        <taxon>campanulids</taxon>
        <taxon>Asterales</taxon>
        <taxon>Asteraceae</taxon>
        <taxon>Asteroideae</taxon>
        <taxon>Anthemideae</taxon>
        <taxon>Anthemidinae</taxon>
        <taxon>Tanacetum</taxon>
    </lineage>
</organism>
<reference evidence="2" key="1">
    <citation type="journal article" date="2022" name="Int. J. Mol. Sci.">
        <title>Draft Genome of Tanacetum Coccineum: Genomic Comparison of Closely Related Tanacetum-Family Plants.</title>
        <authorList>
            <person name="Yamashiro T."/>
            <person name="Shiraishi A."/>
            <person name="Nakayama K."/>
            <person name="Satake H."/>
        </authorList>
    </citation>
    <scope>NUCLEOTIDE SEQUENCE</scope>
</reference>
<feature type="region of interest" description="Disordered" evidence="1">
    <location>
        <begin position="82"/>
        <end position="102"/>
    </location>
</feature>
<evidence type="ECO:0000313" key="3">
    <source>
        <dbReference type="Proteomes" id="UP001151760"/>
    </source>
</evidence>
<keyword evidence="3" id="KW-1185">Reference proteome</keyword>